<dbReference type="AlphaFoldDB" id="A0A0L7R8E1"/>
<accession>A0A0L7R8E1</accession>
<evidence type="ECO:0000256" key="1">
    <source>
        <dbReference type="SAM" id="MobiDB-lite"/>
    </source>
</evidence>
<dbReference type="EMBL" id="KQ414632">
    <property type="protein sequence ID" value="KOC67140.1"/>
    <property type="molecule type" value="Genomic_DNA"/>
</dbReference>
<keyword evidence="3" id="KW-1185">Reference proteome</keyword>
<dbReference type="Proteomes" id="UP000053825">
    <property type="component" value="Unassembled WGS sequence"/>
</dbReference>
<protein>
    <submittedName>
        <fullName evidence="2">Uncharacterized protein</fullName>
    </submittedName>
</protein>
<feature type="region of interest" description="Disordered" evidence="1">
    <location>
        <begin position="1"/>
        <end position="21"/>
    </location>
</feature>
<proteinExistence type="predicted"/>
<name>A0A0L7R8E1_9HYME</name>
<feature type="compositionally biased region" description="Basic and acidic residues" evidence="1">
    <location>
        <begin position="1"/>
        <end position="14"/>
    </location>
</feature>
<reference evidence="2 3" key="1">
    <citation type="submission" date="2015-07" db="EMBL/GenBank/DDBJ databases">
        <title>The genome of Habropoda laboriosa.</title>
        <authorList>
            <person name="Pan H."/>
            <person name="Kapheim K."/>
        </authorList>
    </citation>
    <scope>NUCLEOTIDE SEQUENCE [LARGE SCALE GENOMIC DNA]</scope>
    <source>
        <strain evidence="2">0110345459</strain>
    </source>
</reference>
<evidence type="ECO:0000313" key="2">
    <source>
        <dbReference type="EMBL" id="KOC67140.1"/>
    </source>
</evidence>
<evidence type="ECO:0000313" key="3">
    <source>
        <dbReference type="Proteomes" id="UP000053825"/>
    </source>
</evidence>
<sequence length="94" mass="10548">MARARHVCDKRDSETAGTRVPDNEAASMCGFVIYTGEYRGESRRTTHSSSSIDPVLSLNDPHFSAGSFVTGDWHRDKKHAEVCDVYSRRKDLSQ</sequence>
<gene>
    <name evidence="2" type="ORF">WH47_11797</name>
</gene>
<organism evidence="2 3">
    <name type="scientific">Habropoda laboriosa</name>
    <dbReference type="NCBI Taxonomy" id="597456"/>
    <lineage>
        <taxon>Eukaryota</taxon>
        <taxon>Metazoa</taxon>
        <taxon>Ecdysozoa</taxon>
        <taxon>Arthropoda</taxon>
        <taxon>Hexapoda</taxon>
        <taxon>Insecta</taxon>
        <taxon>Pterygota</taxon>
        <taxon>Neoptera</taxon>
        <taxon>Endopterygota</taxon>
        <taxon>Hymenoptera</taxon>
        <taxon>Apocrita</taxon>
        <taxon>Aculeata</taxon>
        <taxon>Apoidea</taxon>
        <taxon>Anthophila</taxon>
        <taxon>Apidae</taxon>
        <taxon>Habropoda</taxon>
    </lineage>
</organism>